<dbReference type="InParanoid" id="K5VI32"/>
<dbReference type="EMBL" id="JH930477">
    <property type="protein sequence ID" value="EKM50913.1"/>
    <property type="molecule type" value="Genomic_DNA"/>
</dbReference>
<reference evidence="1 2" key="1">
    <citation type="journal article" date="2012" name="BMC Genomics">
        <title>Comparative genomics of the white-rot fungi, Phanerochaete carnosa and P. chrysosporium, to elucidate the genetic basis of the distinct wood types they colonize.</title>
        <authorList>
            <person name="Suzuki H."/>
            <person name="MacDonald J."/>
            <person name="Syed K."/>
            <person name="Salamov A."/>
            <person name="Hori C."/>
            <person name="Aerts A."/>
            <person name="Henrissat B."/>
            <person name="Wiebenga A."/>
            <person name="vanKuyk P.A."/>
            <person name="Barry K."/>
            <person name="Lindquist E."/>
            <person name="LaButti K."/>
            <person name="Lapidus A."/>
            <person name="Lucas S."/>
            <person name="Coutinho P."/>
            <person name="Gong Y."/>
            <person name="Samejima M."/>
            <person name="Mahadevan R."/>
            <person name="Abou-Zaid M."/>
            <person name="de Vries R.P."/>
            <person name="Igarashi K."/>
            <person name="Yadav J.S."/>
            <person name="Grigoriev I.V."/>
            <person name="Master E.R."/>
        </authorList>
    </citation>
    <scope>NUCLEOTIDE SEQUENCE [LARGE SCALE GENOMIC DNA]</scope>
    <source>
        <strain evidence="1 2">HHB-10118-sp</strain>
    </source>
</reference>
<evidence type="ECO:0000313" key="1">
    <source>
        <dbReference type="EMBL" id="EKM50913.1"/>
    </source>
</evidence>
<protein>
    <recommendedName>
        <fullName evidence="3">BTB domain-containing protein</fullName>
    </recommendedName>
</protein>
<proteinExistence type="predicted"/>
<organism evidence="1 2">
    <name type="scientific">Phanerochaete carnosa (strain HHB-10118-sp)</name>
    <name type="common">White-rot fungus</name>
    <name type="synonym">Peniophora carnosa</name>
    <dbReference type="NCBI Taxonomy" id="650164"/>
    <lineage>
        <taxon>Eukaryota</taxon>
        <taxon>Fungi</taxon>
        <taxon>Dikarya</taxon>
        <taxon>Basidiomycota</taxon>
        <taxon>Agaricomycotina</taxon>
        <taxon>Agaricomycetes</taxon>
        <taxon>Polyporales</taxon>
        <taxon>Phanerochaetaceae</taxon>
        <taxon>Phanerochaete</taxon>
    </lineage>
</organism>
<dbReference type="Proteomes" id="UP000008370">
    <property type="component" value="Unassembled WGS sequence"/>
</dbReference>
<sequence length="335" mass="37598">MADVSVASSPTPSPQTLEHPSLYFADGDIALSARESDMLTYIFRVHRLFLSHYAVGLRGMIAAATGGDAIEEYDCVPLVRMPEEDCAEDVARLIEVIYDISSLPRRLAAGRRADSPLLLSGLLDISDKYKIPGIVSVIKEHVRKEWPTTLAGWEIRQIELQSTATHDILPEPVSAIQFATAYDIPSILPAAFYHLAVLPTKRDWHDVPERPSLPAQSYPVANSHAARWFSLDDCNAVRFTKGRDAMLEYYFAHFADNMVPVTDAYGRRDTGCICKFESLQTEMQCAGVCQNLDCLQELKRLIERCDHAHGFCGRCVTRVRQNFAKLRADIWNRLP</sequence>
<accession>K5VI32</accession>
<dbReference type="RefSeq" id="XP_007400080.1">
    <property type="nucleotide sequence ID" value="XM_007400018.1"/>
</dbReference>
<dbReference type="GeneID" id="18907294"/>
<name>K5VI32_PHACS</name>
<dbReference type="AlphaFoldDB" id="K5VI32"/>
<evidence type="ECO:0008006" key="3">
    <source>
        <dbReference type="Google" id="ProtNLM"/>
    </source>
</evidence>
<dbReference type="OrthoDB" id="3268787at2759"/>
<gene>
    <name evidence="1" type="ORF">PHACADRAFT_104048</name>
</gene>
<dbReference type="HOGENOM" id="CLU_033082_7_1_1"/>
<keyword evidence="2" id="KW-1185">Reference proteome</keyword>
<dbReference type="KEGG" id="pco:PHACADRAFT_104048"/>
<evidence type="ECO:0000313" key="2">
    <source>
        <dbReference type="Proteomes" id="UP000008370"/>
    </source>
</evidence>